<evidence type="ECO:0000259" key="1">
    <source>
        <dbReference type="PROSITE" id="PS51186"/>
    </source>
</evidence>
<dbReference type="Pfam" id="PF00583">
    <property type="entry name" value="Acetyltransf_1"/>
    <property type="match status" value="1"/>
</dbReference>
<dbReference type="SUPFAM" id="SSF55729">
    <property type="entry name" value="Acyl-CoA N-acyltransferases (Nat)"/>
    <property type="match status" value="1"/>
</dbReference>
<dbReference type="OrthoDB" id="9811121at2"/>
<gene>
    <name evidence="2" type="ORF">DB891_03090</name>
</gene>
<dbReference type="PROSITE" id="PS51186">
    <property type="entry name" value="GNAT"/>
    <property type="match status" value="1"/>
</dbReference>
<dbReference type="EMBL" id="QCZH01000002">
    <property type="protein sequence ID" value="PWA10830.1"/>
    <property type="molecule type" value="Genomic_DNA"/>
</dbReference>
<name>A0A2U1JZZ7_9FLAO</name>
<dbReference type="Proteomes" id="UP000245618">
    <property type="component" value="Unassembled WGS sequence"/>
</dbReference>
<proteinExistence type="predicted"/>
<reference evidence="2 3" key="1">
    <citation type="submission" date="2018-04" db="EMBL/GenBank/DDBJ databases">
        <title>Flavobacterium sp. nov., isolated from glacier ice.</title>
        <authorList>
            <person name="Liu Q."/>
            <person name="Xin Y.-H."/>
        </authorList>
    </citation>
    <scope>NUCLEOTIDE SEQUENCE [LARGE SCALE GENOMIC DNA]</scope>
    <source>
        <strain evidence="2 3">LB2P30</strain>
    </source>
</reference>
<dbReference type="RefSeq" id="WP_116760491.1">
    <property type="nucleotide sequence ID" value="NZ_QCZH01000002.1"/>
</dbReference>
<organism evidence="2 3">
    <name type="scientific">Flavobacterium laiguense</name>
    <dbReference type="NCBI Taxonomy" id="2169409"/>
    <lineage>
        <taxon>Bacteria</taxon>
        <taxon>Pseudomonadati</taxon>
        <taxon>Bacteroidota</taxon>
        <taxon>Flavobacteriia</taxon>
        <taxon>Flavobacteriales</taxon>
        <taxon>Flavobacteriaceae</taxon>
        <taxon>Flavobacterium</taxon>
    </lineage>
</organism>
<dbReference type="InterPro" id="IPR016181">
    <property type="entry name" value="Acyl_CoA_acyltransferase"/>
</dbReference>
<sequence>MIDKKILNDRFLIRHAKVEDAIQMEYVQSRCYPTLHESEILNRDHFANHIKVFPEGQIVVEKDGSIVASASTFRCDFPEHDSTFLEETDHLWITKVQIPNGDWMYGIDMGVLPEYRGIGLSREMYKARNEVCKELGLKGQIIAGMTIGYGKVKDQMTIAEYCEALIKNELTDPTITPQRNAGFRWIRPLYNYINDPESGFGSILMYRPVDENYYLEIEKI</sequence>
<evidence type="ECO:0000313" key="2">
    <source>
        <dbReference type="EMBL" id="PWA10830.1"/>
    </source>
</evidence>
<protein>
    <recommendedName>
        <fullName evidence="1">N-acetyltransferase domain-containing protein</fullName>
    </recommendedName>
</protein>
<feature type="domain" description="N-acetyltransferase" evidence="1">
    <location>
        <begin position="11"/>
        <end position="210"/>
    </location>
</feature>
<dbReference type="GO" id="GO:0016747">
    <property type="term" value="F:acyltransferase activity, transferring groups other than amino-acyl groups"/>
    <property type="evidence" value="ECO:0007669"/>
    <property type="project" value="InterPro"/>
</dbReference>
<evidence type="ECO:0000313" key="3">
    <source>
        <dbReference type="Proteomes" id="UP000245618"/>
    </source>
</evidence>
<dbReference type="CDD" id="cd04301">
    <property type="entry name" value="NAT_SF"/>
    <property type="match status" value="1"/>
</dbReference>
<dbReference type="AlphaFoldDB" id="A0A2U1JZZ7"/>
<dbReference type="InterPro" id="IPR000182">
    <property type="entry name" value="GNAT_dom"/>
</dbReference>
<accession>A0A2U1JZZ7</accession>
<comment type="caution">
    <text evidence="2">The sequence shown here is derived from an EMBL/GenBank/DDBJ whole genome shotgun (WGS) entry which is preliminary data.</text>
</comment>
<keyword evidence="3" id="KW-1185">Reference proteome</keyword>
<dbReference type="Gene3D" id="3.40.630.30">
    <property type="match status" value="1"/>
</dbReference>